<dbReference type="Gene3D" id="2.40.50.730">
    <property type="match status" value="1"/>
</dbReference>
<dbReference type="GO" id="GO:0006281">
    <property type="term" value="P:DNA repair"/>
    <property type="evidence" value="ECO:0007669"/>
    <property type="project" value="UniProtKB-ARBA"/>
</dbReference>
<feature type="domain" description="DNA-directed DNA polymerase family B multifunctional" evidence="14">
    <location>
        <begin position="889"/>
        <end position="1344"/>
    </location>
</feature>
<keyword evidence="4 12" id="KW-0548">Nucleotidyltransferase</keyword>
<evidence type="ECO:0000256" key="10">
    <source>
        <dbReference type="ARBA" id="ARBA00023125"/>
    </source>
</evidence>
<evidence type="ECO:0000259" key="17">
    <source>
        <dbReference type="Pfam" id="PF12254"/>
    </source>
</evidence>
<dbReference type="PANTHER" id="PTHR45861:SF1">
    <property type="entry name" value="DNA POLYMERASE ALPHA CATALYTIC SUBUNIT"/>
    <property type="match status" value="1"/>
</dbReference>
<dbReference type="FunFam" id="3.30.70.2820:FF:000001">
    <property type="entry name" value="DNA polymerase"/>
    <property type="match status" value="1"/>
</dbReference>
<feature type="region of interest" description="Disordered" evidence="13">
    <location>
        <begin position="187"/>
        <end position="291"/>
    </location>
</feature>
<dbReference type="GO" id="GO:0000166">
    <property type="term" value="F:nucleotide binding"/>
    <property type="evidence" value="ECO:0007669"/>
    <property type="project" value="InterPro"/>
</dbReference>
<comment type="similarity">
    <text evidence="2 12">Belongs to the DNA polymerase type-B family.</text>
</comment>
<feature type="domain" description="DNA polymerase alpha catalytic subunit N-terminal" evidence="17">
    <location>
        <begin position="15"/>
        <end position="82"/>
    </location>
</feature>
<dbReference type="GO" id="GO:0003688">
    <property type="term" value="F:DNA replication origin binding"/>
    <property type="evidence" value="ECO:0007669"/>
    <property type="project" value="TreeGrafter"/>
</dbReference>
<evidence type="ECO:0000256" key="12">
    <source>
        <dbReference type="RuleBase" id="RU000442"/>
    </source>
</evidence>
<evidence type="ECO:0000256" key="9">
    <source>
        <dbReference type="ARBA" id="ARBA00022932"/>
    </source>
</evidence>
<evidence type="ECO:0000256" key="5">
    <source>
        <dbReference type="ARBA" id="ARBA00022705"/>
    </source>
</evidence>
<dbReference type="Gene3D" id="3.30.420.10">
    <property type="entry name" value="Ribonuclease H-like superfamily/Ribonuclease H"/>
    <property type="match status" value="1"/>
</dbReference>
<dbReference type="GO" id="GO:0006273">
    <property type="term" value="P:lagging strand elongation"/>
    <property type="evidence" value="ECO:0007669"/>
    <property type="project" value="TreeGrafter"/>
</dbReference>
<dbReference type="InterPro" id="IPR036397">
    <property type="entry name" value="RNaseH_sf"/>
</dbReference>
<keyword evidence="8" id="KW-0862">Zinc</keyword>
<feature type="compositionally biased region" description="Low complexity" evidence="13">
    <location>
        <begin position="136"/>
        <end position="154"/>
    </location>
</feature>
<dbReference type="InterPro" id="IPR024647">
    <property type="entry name" value="DNA_pol_a_cat_su_N"/>
</dbReference>
<dbReference type="Pfam" id="PF03104">
    <property type="entry name" value="DNA_pol_B_exo1"/>
    <property type="match status" value="1"/>
</dbReference>
<evidence type="ECO:0000256" key="6">
    <source>
        <dbReference type="ARBA" id="ARBA00022723"/>
    </source>
</evidence>
<keyword evidence="9 12" id="KW-0239">DNA-directed DNA polymerase</keyword>
<evidence type="ECO:0000256" key="13">
    <source>
        <dbReference type="SAM" id="MobiDB-lite"/>
    </source>
</evidence>
<evidence type="ECO:0000259" key="16">
    <source>
        <dbReference type="Pfam" id="PF08996"/>
    </source>
</evidence>
<dbReference type="RefSeq" id="XP_025596941.1">
    <property type="nucleotide sequence ID" value="XM_025740625.1"/>
</dbReference>
<dbReference type="InterPro" id="IPR038256">
    <property type="entry name" value="Pol_alpha_znc_sf"/>
</dbReference>
<dbReference type="CDD" id="cd05532">
    <property type="entry name" value="POLBc_alpha"/>
    <property type="match status" value="1"/>
</dbReference>
<dbReference type="SUPFAM" id="SSF56672">
    <property type="entry name" value="DNA/RNA polymerases"/>
    <property type="match status" value="1"/>
</dbReference>
<feature type="domain" description="DNA-directed DNA polymerase family B exonuclease" evidence="15">
    <location>
        <begin position="580"/>
        <end position="820"/>
    </location>
</feature>
<dbReference type="GO" id="GO:1902975">
    <property type="term" value="P:mitotic DNA replication initiation"/>
    <property type="evidence" value="ECO:0007669"/>
    <property type="project" value="InterPro"/>
</dbReference>
<dbReference type="InterPro" id="IPR006172">
    <property type="entry name" value="DNA-dir_DNA_pol_B"/>
</dbReference>
<dbReference type="InterPro" id="IPR017964">
    <property type="entry name" value="DNA-dir_DNA_pol_B_CS"/>
</dbReference>
<dbReference type="FunFam" id="1.10.287.690:FF:000003">
    <property type="entry name" value="DNA polymerase"/>
    <property type="match status" value="1"/>
</dbReference>
<dbReference type="GO" id="GO:0003887">
    <property type="term" value="F:DNA-directed DNA polymerase activity"/>
    <property type="evidence" value="ECO:0007669"/>
    <property type="project" value="UniProtKB-KW"/>
</dbReference>
<dbReference type="GO" id="GO:0008270">
    <property type="term" value="F:zinc ion binding"/>
    <property type="evidence" value="ECO:0007669"/>
    <property type="project" value="UniProtKB-KW"/>
</dbReference>
<proteinExistence type="inferred from homology"/>
<dbReference type="InterPro" id="IPR045846">
    <property type="entry name" value="POLBc_alpha"/>
</dbReference>
<dbReference type="InterPro" id="IPR023211">
    <property type="entry name" value="DNA_pol_palm_dom_sf"/>
</dbReference>
<keyword evidence="7" id="KW-0863">Zinc-finger</keyword>
<keyword evidence="3 12" id="KW-0808">Transferase</keyword>
<feature type="domain" description="Zinc finger DNA-directed DNA polymerase family B alpha" evidence="16">
    <location>
        <begin position="1385"/>
        <end position="1574"/>
    </location>
</feature>
<evidence type="ECO:0000256" key="1">
    <source>
        <dbReference type="ARBA" id="ARBA00004123"/>
    </source>
</evidence>
<dbReference type="PANTHER" id="PTHR45861">
    <property type="entry name" value="DNA POLYMERASE ALPHA CATALYTIC SUBUNIT"/>
    <property type="match status" value="1"/>
</dbReference>
<comment type="subcellular location">
    <subcellularLocation>
        <location evidence="1">Nucleus</location>
    </subcellularLocation>
</comment>
<dbReference type="OrthoDB" id="6755010at2759"/>
<organism evidence="18 19">
    <name type="scientific">Tilletiopsis washingtonensis</name>
    <dbReference type="NCBI Taxonomy" id="58919"/>
    <lineage>
        <taxon>Eukaryota</taxon>
        <taxon>Fungi</taxon>
        <taxon>Dikarya</taxon>
        <taxon>Basidiomycota</taxon>
        <taxon>Ustilaginomycotina</taxon>
        <taxon>Exobasidiomycetes</taxon>
        <taxon>Entylomatales</taxon>
        <taxon>Entylomatales incertae sedis</taxon>
        <taxon>Tilletiopsis</taxon>
    </lineage>
</organism>
<evidence type="ECO:0000256" key="3">
    <source>
        <dbReference type="ARBA" id="ARBA00022679"/>
    </source>
</evidence>
<dbReference type="InterPro" id="IPR006133">
    <property type="entry name" value="DNA-dir_DNA_pol_B_exonuc"/>
</dbReference>
<comment type="catalytic activity">
    <reaction evidence="12">
        <text>DNA(n) + a 2'-deoxyribonucleoside 5'-triphosphate = DNA(n+1) + diphosphate</text>
        <dbReference type="Rhea" id="RHEA:22508"/>
        <dbReference type="Rhea" id="RHEA-COMP:17339"/>
        <dbReference type="Rhea" id="RHEA-COMP:17340"/>
        <dbReference type="ChEBI" id="CHEBI:33019"/>
        <dbReference type="ChEBI" id="CHEBI:61560"/>
        <dbReference type="ChEBI" id="CHEBI:173112"/>
        <dbReference type="EC" id="2.7.7.7"/>
    </reaction>
</comment>
<dbReference type="InterPro" id="IPR012337">
    <property type="entry name" value="RNaseH-like_sf"/>
</dbReference>
<evidence type="ECO:0000256" key="7">
    <source>
        <dbReference type="ARBA" id="ARBA00022771"/>
    </source>
</evidence>
<dbReference type="EC" id="2.7.7.7" evidence="12"/>
<protein>
    <recommendedName>
        <fullName evidence="12">DNA polymerase</fullName>
        <ecNumber evidence="12">2.7.7.7</ecNumber>
    </recommendedName>
</protein>
<sequence length="1582" mass="172855">MSSRLFAKAGRLSALAALKAKREGGSSAPQRKSNADDSDSDALYDEVSEDEYASIVRGRMMDDDFIEDDDGSGYVDDGRDDFGPRAQDDEDDDSEDDAEYFERTGRRKPKKGTKAAAAAAKKKSETRAYASGAGVPSAFGRSPAAPAAAGSKAATAKKRDAAYARAGATNAYRPAMSSEKEADFMQRLIGGLDSGDAPASPSPASRGLSAFGTTALSSRKRKPEARGDFAAFRPSSIRDSSPSSAAPSSDPADPPSDGIAPHVHVAGSDSPPWMDDADLDEVPSSKRMRGHVSFKDQDGDAIMGVAEGPGVFAALEQRRAAAIKAEVLPSDDDDDDLGFSIKASVAGSRAPVVNAAAVPQRKAPLAEQQPKAQPKLSAPVPATPSRPEAKAPTSWQSVAAKLNNVASAPAPETPSVPPPRTKAAREMANAAAVSSPATTPGGSSRGKVRAFEDDGKSVRFYWLDYAEQQGAIYLTGKVKNRETGKFVSATLDVQGVERCVYLQPRTNADGTTATEDDVYDEFDSIRSKYGIKSFLGKWVTRKYAFEVPGVPAEGEYLKVKYGFDEPELPADLSGATFSRAFGVSTSAFELFVVKRGIMGPCWLDVRDAVIRADGPELSWCKVEFQVDEPKSVHIFRDDDATAPREAPPLTVMSLSGRTVMNHEANKREIVCVSAQTWSDLQLEDPTPPEEIQSHLFTVVRPLGGTFPANFEAEAKSGRTRIVTAKYERMLLNQLLAQIHLQDPDIIVSHEFTGVFLDVLLKRISELKADHWSRIGRFRKAKMPAIRAGFKLTLIAGRLVCDLASETAKGIIPSVTWSLTEMCSTHLKTQREDVDPDETASFFDSLAPSPERLLTFVRHCEVDAFLQMALACKVQILALTKQLTNLAGNSWARCLNGGRAERNDYILLHDFHRQKFICPDKPAFVSSFDKRKAAAKADHDGADGEEATGTGKVAVASKQKFKGGLVFEPKRGLYDKYIIVMDFNSLYPSIIQEFNIDFTTVDRAACNANMDDIDQLPDVPSSDVKQGVLPRLIATLVARRRQVKSLMKDRKATPAQQLQWQIKQLALKLTANSMYGCLGFEMSRFYARPLAALTTFKGREVLMATKDLAESLSLDVIYGDTDSVMINTNATDLAEAMRIGGEFRRAVNERYRLLEIDIDGVFQRMLLVQKKKYAALKMEDGKTTVEVKGLDQKRREFCALSKNVSNYVLEQILSGEATETVVEKIHEHLTQVGEEVRESKVDLEDFIIYKQLGKNPAEYSTSTPLPHVKVALRAIEKGESMRAGDVVPYVFCLGEDGSSASKSAQADRAFSPNDLRRPGSTLRIDFEHYLALQILPPVERLCENIEGTDRMRLAECLGLDASRYATHSASGAIDPSNGREFVTLDSQVPDEVRYAKCEQLKLRCSACGEASSFEGLQACSSASEQRKGMLSREGIVCTNASCGAQFGLASLAIQLEQAIRAHIARYYDGWSACTEPSCCAQTRLAGVYARRCLVDGCAGKTELRYGDKALYTQLCYFETLFDVTRTRELTKGRANHADILACSAISGRQLDHLHGVVTRYLERSGRRYVGLDRLFKSLYVRPA</sequence>
<dbReference type="NCBIfam" id="TIGR00592">
    <property type="entry name" value="pol2"/>
    <property type="match status" value="1"/>
</dbReference>
<dbReference type="CDD" id="cd05776">
    <property type="entry name" value="DNA_polB_alpha_exo"/>
    <property type="match status" value="1"/>
</dbReference>
<dbReference type="Gene3D" id="3.90.1600.10">
    <property type="entry name" value="Palm domain of DNA polymerase"/>
    <property type="match status" value="2"/>
</dbReference>
<gene>
    <name evidence="18" type="ORF">FA09DRAFT_310324</name>
</gene>
<dbReference type="Pfam" id="PF08996">
    <property type="entry name" value="zf-DNA_Pol"/>
    <property type="match status" value="1"/>
</dbReference>
<evidence type="ECO:0000259" key="15">
    <source>
        <dbReference type="Pfam" id="PF03104"/>
    </source>
</evidence>
<dbReference type="GO" id="GO:0003697">
    <property type="term" value="F:single-stranded DNA binding"/>
    <property type="evidence" value="ECO:0007669"/>
    <property type="project" value="TreeGrafter"/>
</dbReference>
<dbReference type="Pfam" id="PF12254">
    <property type="entry name" value="DNA_pol_alpha_N"/>
    <property type="match status" value="1"/>
</dbReference>
<keyword evidence="19" id="KW-1185">Reference proteome</keyword>
<feature type="region of interest" description="Disordered" evidence="13">
    <location>
        <begin position="20"/>
        <end position="162"/>
    </location>
</feature>
<evidence type="ECO:0000256" key="8">
    <source>
        <dbReference type="ARBA" id="ARBA00022833"/>
    </source>
</evidence>
<feature type="compositionally biased region" description="Acidic residues" evidence="13">
    <location>
        <begin position="88"/>
        <end position="99"/>
    </location>
</feature>
<dbReference type="Proteomes" id="UP000245946">
    <property type="component" value="Unassembled WGS sequence"/>
</dbReference>
<feature type="compositionally biased region" description="Basic and acidic residues" evidence="13">
    <location>
        <begin position="76"/>
        <end position="87"/>
    </location>
</feature>
<evidence type="ECO:0000256" key="11">
    <source>
        <dbReference type="ARBA" id="ARBA00023242"/>
    </source>
</evidence>
<feature type="compositionally biased region" description="Low complexity" evidence="13">
    <location>
        <begin position="233"/>
        <end position="261"/>
    </location>
</feature>
<dbReference type="InterPro" id="IPR043502">
    <property type="entry name" value="DNA/RNA_pol_sf"/>
</dbReference>
<dbReference type="GO" id="GO:0005658">
    <property type="term" value="C:alpha DNA polymerase:primase complex"/>
    <property type="evidence" value="ECO:0007669"/>
    <property type="project" value="TreeGrafter"/>
</dbReference>
<dbReference type="GeneID" id="37268171"/>
<evidence type="ECO:0000256" key="4">
    <source>
        <dbReference type="ARBA" id="ARBA00022695"/>
    </source>
</evidence>
<keyword evidence="10 12" id="KW-0238">DNA-binding</keyword>
<dbReference type="SUPFAM" id="SSF53098">
    <property type="entry name" value="Ribonuclease H-like"/>
    <property type="match status" value="1"/>
</dbReference>
<dbReference type="InterPro" id="IPR042087">
    <property type="entry name" value="DNA_pol_B_thumb"/>
</dbReference>
<dbReference type="STRING" id="58919.A0A316Z6T5"/>
<evidence type="ECO:0000313" key="18">
    <source>
        <dbReference type="EMBL" id="PWN96662.1"/>
    </source>
</evidence>
<keyword evidence="5 12" id="KW-0235">DNA replication</keyword>
<dbReference type="EMBL" id="KZ819298">
    <property type="protein sequence ID" value="PWN96662.1"/>
    <property type="molecule type" value="Genomic_DNA"/>
</dbReference>
<reference evidence="18 19" key="1">
    <citation type="journal article" date="2018" name="Mol. Biol. Evol.">
        <title>Broad Genomic Sampling Reveals a Smut Pathogenic Ancestry of the Fungal Clade Ustilaginomycotina.</title>
        <authorList>
            <person name="Kijpornyongpan T."/>
            <person name="Mondo S.J."/>
            <person name="Barry K."/>
            <person name="Sandor L."/>
            <person name="Lee J."/>
            <person name="Lipzen A."/>
            <person name="Pangilinan J."/>
            <person name="LaButti K."/>
            <person name="Hainaut M."/>
            <person name="Henrissat B."/>
            <person name="Grigoriev I.V."/>
            <person name="Spatafora J.W."/>
            <person name="Aime M.C."/>
        </authorList>
    </citation>
    <scope>NUCLEOTIDE SEQUENCE [LARGE SCALE GENOMIC DNA]</scope>
    <source>
        <strain evidence="18 19">MCA 4186</strain>
    </source>
</reference>
<dbReference type="PRINTS" id="PR00106">
    <property type="entry name" value="DNAPOLB"/>
</dbReference>
<keyword evidence="11" id="KW-0539">Nucleus</keyword>
<evidence type="ECO:0000256" key="2">
    <source>
        <dbReference type="ARBA" id="ARBA00005755"/>
    </source>
</evidence>
<dbReference type="Gene3D" id="1.10.3200.20">
    <property type="entry name" value="DNA Polymerase alpha, zinc finger"/>
    <property type="match status" value="1"/>
</dbReference>
<dbReference type="GO" id="GO:0006272">
    <property type="term" value="P:leading strand elongation"/>
    <property type="evidence" value="ECO:0007669"/>
    <property type="project" value="TreeGrafter"/>
</dbReference>
<dbReference type="InterPro" id="IPR015088">
    <property type="entry name" value="Znf_DNA-dir_DNA_pol_B_alpha"/>
</dbReference>
<dbReference type="Gene3D" id="3.30.70.2820">
    <property type="match status" value="1"/>
</dbReference>
<dbReference type="PROSITE" id="PS00116">
    <property type="entry name" value="DNA_POLYMERASE_B"/>
    <property type="match status" value="1"/>
</dbReference>
<dbReference type="Gene3D" id="1.10.132.60">
    <property type="entry name" value="DNA polymerase family B, C-terminal domain"/>
    <property type="match status" value="1"/>
</dbReference>
<dbReference type="GO" id="GO:0003682">
    <property type="term" value="F:chromatin binding"/>
    <property type="evidence" value="ECO:0007669"/>
    <property type="project" value="TreeGrafter"/>
</dbReference>
<dbReference type="FunFam" id="3.30.420.10:FF:000036">
    <property type="entry name" value="DNA polymerase"/>
    <property type="match status" value="1"/>
</dbReference>
<feature type="region of interest" description="Disordered" evidence="13">
    <location>
        <begin position="359"/>
        <end position="394"/>
    </location>
</feature>
<dbReference type="InterPro" id="IPR006134">
    <property type="entry name" value="DNA-dir_DNA_pol_B_multi_dom"/>
</dbReference>
<evidence type="ECO:0000313" key="19">
    <source>
        <dbReference type="Proteomes" id="UP000245946"/>
    </source>
</evidence>
<evidence type="ECO:0000259" key="14">
    <source>
        <dbReference type="Pfam" id="PF00136"/>
    </source>
</evidence>
<dbReference type="FunFam" id="1.10.132.60:FF:000004">
    <property type="entry name" value="DNA polymerase"/>
    <property type="match status" value="1"/>
</dbReference>
<dbReference type="SMART" id="SM00486">
    <property type="entry name" value="POLBc"/>
    <property type="match status" value="1"/>
</dbReference>
<dbReference type="Pfam" id="PF00136">
    <property type="entry name" value="DNA_pol_B"/>
    <property type="match status" value="1"/>
</dbReference>
<accession>A0A316Z6T5</accession>
<keyword evidence="6" id="KW-0479">Metal-binding</keyword>
<feature type="compositionally biased region" description="Acidic residues" evidence="13">
    <location>
        <begin position="36"/>
        <end position="52"/>
    </location>
</feature>
<name>A0A316Z6T5_9BASI</name>